<dbReference type="CDD" id="cd04301">
    <property type="entry name" value="NAT_SF"/>
    <property type="match status" value="1"/>
</dbReference>
<protein>
    <submittedName>
        <fullName evidence="2">GNAT family N-acetyltransferase</fullName>
    </submittedName>
</protein>
<evidence type="ECO:0000259" key="1">
    <source>
        <dbReference type="PROSITE" id="PS51186"/>
    </source>
</evidence>
<dbReference type="InterPro" id="IPR050276">
    <property type="entry name" value="MshD_Acetyltransferase"/>
</dbReference>
<dbReference type="EMBL" id="CP071520">
    <property type="protein sequence ID" value="QSX95254.1"/>
    <property type="molecule type" value="Genomic_DNA"/>
</dbReference>
<name>A0AAJ4T489_9BURK</name>
<dbReference type="PANTHER" id="PTHR43617:SF35">
    <property type="entry name" value="[RIBOSOMAL PROTEIN BS18]-ALANINE N-ACETYLTRANSFERASE"/>
    <property type="match status" value="1"/>
</dbReference>
<dbReference type="PANTHER" id="PTHR43617">
    <property type="entry name" value="L-AMINO ACID N-ACETYLTRANSFERASE"/>
    <property type="match status" value="1"/>
</dbReference>
<sequence>MHALPLSDLTLVLASLPAPYQLRVQRDDDDGFAAALYSSTRGDLRQMPAAPAVIEQLIAMQQRMQSHGYRQAYPHAVYLVLQHGDTPIGRLILDRQDQVLHLVDIAILPAAQGQGAGSAVLRGLQAQAGAEQWQIHLAVNKSNAAARALYQRLGFRGRGENEVQEQLEWSAP</sequence>
<dbReference type="SUPFAM" id="SSF55729">
    <property type="entry name" value="Acyl-CoA N-acyltransferases (Nat)"/>
    <property type="match status" value="1"/>
</dbReference>
<dbReference type="GO" id="GO:0008999">
    <property type="term" value="F:protein-N-terminal-alanine acetyltransferase activity"/>
    <property type="evidence" value="ECO:0007669"/>
    <property type="project" value="TreeGrafter"/>
</dbReference>
<dbReference type="InterPro" id="IPR000182">
    <property type="entry name" value="GNAT_dom"/>
</dbReference>
<dbReference type="AlphaFoldDB" id="A0AAJ4T489"/>
<proteinExistence type="predicted"/>
<feature type="domain" description="N-acetyltransferase" evidence="1">
    <location>
        <begin position="44"/>
        <end position="172"/>
    </location>
</feature>
<evidence type="ECO:0000313" key="2">
    <source>
        <dbReference type="EMBL" id="QSX95254.1"/>
    </source>
</evidence>
<accession>A0AAJ4T489</accession>
<dbReference type="Proteomes" id="UP000662821">
    <property type="component" value="Chromosome"/>
</dbReference>
<dbReference type="PROSITE" id="PS51186">
    <property type="entry name" value="GNAT"/>
    <property type="match status" value="1"/>
</dbReference>
<reference evidence="2 3" key="1">
    <citation type="submission" date="2021-03" db="EMBL/GenBank/DDBJ databases">
        <title>Draft genome sequence of Janthinobacterium sp. strain PLB02 isolated from infected primmorphs (Lubomirskia baicalensis).</title>
        <authorList>
            <person name="Chernogor L.I."/>
            <person name="Belikov S.I."/>
            <person name="Petrushin I.S."/>
        </authorList>
    </citation>
    <scope>NUCLEOTIDE SEQUENCE [LARGE SCALE GENOMIC DNA]</scope>
    <source>
        <strain evidence="2 3">PLB02</strain>
    </source>
</reference>
<dbReference type="RefSeq" id="WP_151096547.1">
    <property type="nucleotide sequence ID" value="NZ_CP071520.1"/>
</dbReference>
<dbReference type="Pfam" id="PF00583">
    <property type="entry name" value="Acetyltransf_1"/>
    <property type="match status" value="1"/>
</dbReference>
<evidence type="ECO:0000313" key="3">
    <source>
        <dbReference type="Proteomes" id="UP000662821"/>
    </source>
</evidence>
<organism evidence="2 3">
    <name type="scientific">Janthinobacterium lividum</name>
    <dbReference type="NCBI Taxonomy" id="29581"/>
    <lineage>
        <taxon>Bacteria</taxon>
        <taxon>Pseudomonadati</taxon>
        <taxon>Pseudomonadota</taxon>
        <taxon>Betaproteobacteria</taxon>
        <taxon>Burkholderiales</taxon>
        <taxon>Oxalobacteraceae</taxon>
        <taxon>Janthinobacterium</taxon>
    </lineage>
</organism>
<gene>
    <name evidence="2" type="ORF">J3P46_21590</name>
</gene>
<dbReference type="Gene3D" id="3.40.630.30">
    <property type="match status" value="1"/>
</dbReference>
<dbReference type="InterPro" id="IPR016181">
    <property type="entry name" value="Acyl_CoA_acyltransferase"/>
</dbReference>